<dbReference type="AlphaFoldDB" id="A0A1X2EI67"/>
<dbReference type="OrthoDB" id="6620093at2"/>
<dbReference type="PANTHER" id="PTHR48050">
    <property type="entry name" value="STEROL 3-BETA-GLUCOSYLTRANSFERASE"/>
    <property type="match status" value="1"/>
</dbReference>
<dbReference type="InterPro" id="IPR050426">
    <property type="entry name" value="Glycosyltransferase_28"/>
</dbReference>
<protein>
    <submittedName>
        <fullName evidence="3">Glycosyl transferase</fullName>
    </submittedName>
</protein>
<dbReference type="GO" id="GO:0009247">
    <property type="term" value="P:glycolipid biosynthetic process"/>
    <property type="evidence" value="ECO:0007669"/>
    <property type="project" value="UniProtKB-ARBA"/>
</dbReference>
<keyword evidence="3" id="KW-0808">Transferase</keyword>
<dbReference type="InterPro" id="IPR010610">
    <property type="entry name" value="EryCIII-like_C"/>
</dbReference>
<reference evidence="3 4" key="1">
    <citation type="submission" date="2016-01" db="EMBL/GenBank/DDBJ databases">
        <title>The new phylogeny of the genus Mycobacterium.</title>
        <authorList>
            <person name="Tarcisio F."/>
            <person name="Conor M."/>
            <person name="Antonella G."/>
            <person name="Elisabetta G."/>
            <person name="Giulia F.S."/>
            <person name="Sara T."/>
            <person name="Anna F."/>
            <person name="Clotilde B."/>
            <person name="Roberto B."/>
            <person name="Veronica D.S."/>
            <person name="Fabio R."/>
            <person name="Monica P."/>
            <person name="Olivier J."/>
            <person name="Enrico T."/>
            <person name="Nicola S."/>
        </authorList>
    </citation>
    <scope>NUCLEOTIDE SEQUENCE [LARGE SCALE GENOMIC DNA]</scope>
    <source>
        <strain evidence="3 4">DSM 44166</strain>
    </source>
</reference>
<organism evidence="3 4">
    <name type="scientific">Mycobacterium szulgai</name>
    <dbReference type="NCBI Taxonomy" id="1787"/>
    <lineage>
        <taxon>Bacteria</taxon>
        <taxon>Bacillati</taxon>
        <taxon>Actinomycetota</taxon>
        <taxon>Actinomycetes</taxon>
        <taxon>Mycobacteriales</taxon>
        <taxon>Mycobacteriaceae</taxon>
        <taxon>Mycobacterium</taxon>
    </lineage>
</organism>
<name>A0A1X2EI67_MYCSZ</name>
<gene>
    <name evidence="3" type="ORF">AWC27_28590</name>
</gene>
<proteinExistence type="predicted"/>
<dbReference type="CDD" id="cd03784">
    <property type="entry name" value="GT1_Gtf-like"/>
    <property type="match status" value="1"/>
</dbReference>
<dbReference type="SUPFAM" id="SSF53756">
    <property type="entry name" value="UDP-Glycosyltransferase/glycogen phosphorylase"/>
    <property type="match status" value="1"/>
</dbReference>
<accession>A0A1X2EI67</accession>
<dbReference type="GO" id="GO:0008194">
    <property type="term" value="F:UDP-glycosyltransferase activity"/>
    <property type="evidence" value="ECO:0007669"/>
    <property type="project" value="InterPro"/>
</dbReference>
<sequence>MASILMASIPAHGHVTPLLTIARGLVERGDHVRFITGARFADRVAATGASHLPLPADADYDEALLRQFPERAKLKGTKAAAFDIEHIFVGPAKSQYETMMAAHAARPADVLLLEPASMGGAILLGHERRARPPVVVCGVVPLPISSVDTAPFGMGLLPARWANRPRNAALAAVSRRMLKKPNAIGDQMHRQAHGKQLPCSLFDWPTRAEAIVQFTVRGFEYPRSDAPATLHFAGPLITDSQAELPDWWSDLDGTRPVVHVTQGTVANVDYRQVIAPTLQALANENVLIVVSTGGRPLDTLPPLPENARAAMYLPYGELLPRTDVYVTNGGYGGVQYALRYGVPIVATGGKEDKPEVGARVAWSGVGRRLRTERPTSSALRRDILAVLSQPRYREASRRIAAEVAAAPGFACLAEIVDELAGSADCARQDA</sequence>
<dbReference type="GO" id="GO:0016758">
    <property type="term" value="F:hexosyltransferase activity"/>
    <property type="evidence" value="ECO:0007669"/>
    <property type="project" value="UniProtKB-ARBA"/>
</dbReference>
<feature type="domain" description="Erythromycin biosynthesis protein CIII-like C-terminal" evidence="2">
    <location>
        <begin position="278"/>
        <end position="416"/>
    </location>
</feature>
<evidence type="ECO:0000313" key="3">
    <source>
        <dbReference type="EMBL" id="ORX02717.1"/>
    </source>
</evidence>
<dbReference type="GO" id="GO:0017000">
    <property type="term" value="P:antibiotic biosynthetic process"/>
    <property type="evidence" value="ECO:0007669"/>
    <property type="project" value="UniProtKB-ARBA"/>
</dbReference>
<dbReference type="InterPro" id="IPR002213">
    <property type="entry name" value="UDP_glucos_trans"/>
</dbReference>
<dbReference type="Gene3D" id="3.40.50.2000">
    <property type="entry name" value="Glycogen Phosphorylase B"/>
    <property type="match status" value="2"/>
</dbReference>
<dbReference type="RefSeq" id="WP_085671007.1">
    <property type="nucleotide sequence ID" value="NZ_JACKRU010000473.1"/>
</dbReference>
<comment type="caution">
    <text evidence="3">The sequence shown here is derived from an EMBL/GenBank/DDBJ whole genome shotgun (WGS) entry which is preliminary data.</text>
</comment>
<dbReference type="PANTHER" id="PTHR48050:SF13">
    <property type="entry name" value="STEROL 3-BETA-GLUCOSYLTRANSFERASE UGT80A2"/>
    <property type="match status" value="1"/>
</dbReference>
<dbReference type="GO" id="GO:0016020">
    <property type="term" value="C:membrane"/>
    <property type="evidence" value="ECO:0007669"/>
    <property type="project" value="GOC"/>
</dbReference>
<keyword evidence="4" id="KW-1185">Reference proteome</keyword>
<dbReference type="Proteomes" id="UP000193317">
    <property type="component" value="Unassembled WGS sequence"/>
</dbReference>
<dbReference type="FunFam" id="3.40.50.2000:FF:000072">
    <property type="entry name" value="Glycosyl transferase"/>
    <property type="match status" value="1"/>
</dbReference>
<keyword evidence="1" id="KW-0328">Glycosyltransferase</keyword>
<evidence type="ECO:0000313" key="4">
    <source>
        <dbReference type="Proteomes" id="UP000193317"/>
    </source>
</evidence>
<dbReference type="Pfam" id="PF06722">
    <property type="entry name" value="EryCIII-like_C"/>
    <property type="match status" value="1"/>
</dbReference>
<evidence type="ECO:0000259" key="2">
    <source>
        <dbReference type="Pfam" id="PF06722"/>
    </source>
</evidence>
<evidence type="ECO:0000256" key="1">
    <source>
        <dbReference type="ARBA" id="ARBA00022676"/>
    </source>
</evidence>
<dbReference type="EMBL" id="LQPW01000086">
    <property type="protein sequence ID" value="ORX02717.1"/>
    <property type="molecule type" value="Genomic_DNA"/>
</dbReference>